<organism evidence="2 3">
    <name type="scientific">Paenibacillus marchantiophytorum</name>
    <dbReference type="NCBI Taxonomy" id="1619310"/>
    <lineage>
        <taxon>Bacteria</taxon>
        <taxon>Bacillati</taxon>
        <taxon>Bacillota</taxon>
        <taxon>Bacilli</taxon>
        <taxon>Bacillales</taxon>
        <taxon>Paenibacillaceae</taxon>
        <taxon>Paenibacillus</taxon>
    </lineage>
</organism>
<dbReference type="RefSeq" id="WP_189008442.1">
    <property type="nucleotide sequence ID" value="NZ_BMHE01000003.1"/>
</dbReference>
<protein>
    <recommendedName>
        <fullName evidence="1">HTH araC/xylS-type domain-containing protein</fullName>
    </recommendedName>
</protein>
<sequence>MLTRRGLSKLFKDYVGEGLLDRINKFRIDKSRPLLRQHEQSVGDAAYGIGKYKS</sequence>
<dbReference type="Gene3D" id="1.10.10.60">
    <property type="entry name" value="Homeodomain-like"/>
    <property type="match status" value="1"/>
</dbReference>
<gene>
    <name evidence="2" type="ORF">GCM10008018_10080</name>
</gene>
<reference evidence="3" key="1">
    <citation type="journal article" date="2019" name="Int. J. Syst. Evol. Microbiol.">
        <title>The Global Catalogue of Microorganisms (GCM) 10K type strain sequencing project: providing services to taxonomists for standard genome sequencing and annotation.</title>
        <authorList>
            <consortium name="The Broad Institute Genomics Platform"/>
            <consortium name="The Broad Institute Genome Sequencing Center for Infectious Disease"/>
            <person name="Wu L."/>
            <person name="Ma J."/>
        </authorList>
    </citation>
    <scope>NUCLEOTIDE SEQUENCE [LARGE SCALE GENOMIC DNA]</scope>
    <source>
        <strain evidence="3">CGMCC 1.15043</strain>
    </source>
</reference>
<proteinExistence type="predicted"/>
<accession>A0ABQ2BRJ3</accession>
<keyword evidence="3" id="KW-1185">Reference proteome</keyword>
<dbReference type="Proteomes" id="UP000615455">
    <property type="component" value="Unassembled WGS sequence"/>
</dbReference>
<evidence type="ECO:0000313" key="2">
    <source>
        <dbReference type="EMBL" id="GGI45035.1"/>
    </source>
</evidence>
<dbReference type="PROSITE" id="PS01124">
    <property type="entry name" value="HTH_ARAC_FAMILY_2"/>
    <property type="match status" value="1"/>
</dbReference>
<comment type="caution">
    <text evidence="2">The sequence shown here is derived from an EMBL/GenBank/DDBJ whole genome shotgun (WGS) entry which is preliminary data.</text>
</comment>
<dbReference type="InterPro" id="IPR018060">
    <property type="entry name" value="HTH_AraC"/>
</dbReference>
<name>A0ABQ2BRJ3_9BACL</name>
<evidence type="ECO:0000259" key="1">
    <source>
        <dbReference type="PROSITE" id="PS01124"/>
    </source>
</evidence>
<dbReference type="EMBL" id="BMHE01000003">
    <property type="protein sequence ID" value="GGI45035.1"/>
    <property type="molecule type" value="Genomic_DNA"/>
</dbReference>
<feature type="domain" description="HTH araC/xylS-type" evidence="1">
    <location>
        <begin position="1"/>
        <end position="54"/>
    </location>
</feature>
<evidence type="ECO:0000313" key="3">
    <source>
        <dbReference type="Proteomes" id="UP000615455"/>
    </source>
</evidence>